<evidence type="ECO:0000313" key="1">
    <source>
        <dbReference type="EMBL" id="MCM0618959.1"/>
    </source>
</evidence>
<sequence length="203" mass="22105">MDSMDGLWAAACRTSRRRGAVAAIAPLPHLDEELFATLDLVMGSHEVGWHDVEDTLALYLFLLTSSETTEPGLHVYPSLSQAAAFLHSHRALQGRDERCDLCPAGLRGHKAVDVVPDAEATAVARLVAAAHPPITGTRETVLVYEWVMATSRLHWYGEERVYDDGTGAGRFLHQWRTDLGLEDADAVDACLLCASGDEVLEIA</sequence>
<comment type="caution">
    <text evidence="1">The sequence shown here is derived from an EMBL/GenBank/DDBJ whole genome shotgun (WGS) entry which is preliminary data.</text>
</comment>
<organism evidence="1 2">
    <name type="scientific">Nocardioides bruguierae</name>
    <dbReference type="NCBI Taxonomy" id="2945102"/>
    <lineage>
        <taxon>Bacteria</taxon>
        <taxon>Bacillati</taxon>
        <taxon>Actinomycetota</taxon>
        <taxon>Actinomycetes</taxon>
        <taxon>Propionibacteriales</taxon>
        <taxon>Nocardioidaceae</taxon>
        <taxon>Nocardioides</taxon>
    </lineage>
</organism>
<protein>
    <submittedName>
        <fullName evidence="1">Uncharacterized protein</fullName>
    </submittedName>
</protein>
<name>A0A9X2D622_9ACTN</name>
<keyword evidence="2" id="KW-1185">Reference proteome</keyword>
<proteinExistence type="predicted"/>
<evidence type="ECO:0000313" key="2">
    <source>
        <dbReference type="Proteomes" id="UP001139485"/>
    </source>
</evidence>
<dbReference type="EMBL" id="JAMOIL010000001">
    <property type="protein sequence ID" value="MCM0618959.1"/>
    <property type="molecule type" value="Genomic_DNA"/>
</dbReference>
<gene>
    <name evidence="1" type="ORF">M8330_01460</name>
</gene>
<reference evidence="1" key="1">
    <citation type="submission" date="2022-05" db="EMBL/GenBank/DDBJ databases">
        <authorList>
            <person name="Tuo L."/>
        </authorList>
    </citation>
    <scope>NUCLEOTIDE SEQUENCE</scope>
    <source>
        <strain evidence="1">BSK12Z-4</strain>
    </source>
</reference>
<dbReference type="RefSeq" id="WP_250054416.1">
    <property type="nucleotide sequence ID" value="NZ_JAMJPH010000020.1"/>
</dbReference>
<accession>A0A9X2D622</accession>
<dbReference type="AlphaFoldDB" id="A0A9X2D622"/>
<dbReference type="Proteomes" id="UP001139485">
    <property type="component" value="Unassembled WGS sequence"/>
</dbReference>